<accession>A0A356W6L4</accession>
<dbReference type="InterPro" id="IPR010836">
    <property type="entry name" value="SapC"/>
</dbReference>
<sequence length="243" mass="27180">MANTALLNNIDHADLKIVTRRGAEFGDSVNQVAVYPTEFSELQRDYPIFFRKDEAGNYFCVVLMGLDKGENLFLAGDRWNANYVPALLQRGPFLIGFQDQNVDGKVRREPVIHVDLDNPRVSKTEGEPLFLAQGGNAPYLQHVSQVLRVIAIGDEMTKPMFEAFDQAGLIEPVSLDLKLDDHTEYKVPDLFTLSEERLAALEGEMLERLHKGGFLRAAYLVQASLSNVNRLINMKNAKRSAAG</sequence>
<comment type="caution">
    <text evidence="1">The sequence shown here is derived from an EMBL/GenBank/DDBJ whole genome shotgun (WGS) entry which is preliminary data.</text>
</comment>
<evidence type="ECO:0000313" key="2">
    <source>
        <dbReference type="Proteomes" id="UP000263957"/>
    </source>
</evidence>
<reference evidence="1 2" key="1">
    <citation type="journal article" date="2018" name="Nat. Biotechnol.">
        <title>A standardized bacterial taxonomy based on genome phylogeny substantially revises the tree of life.</title>
        <authorList>
            <person name="Parks D.H."/>
            <person name="Chuvochina M."/>
            <person name="Waite D.W."/>
            <person name="Rinke C."/>
            <person name="Skarshewski A."/>
            <person name="Chaumeil P.A."/>
            <person name="Hugenholtz P."/>
        </authorList>
    </citation>
    <scope>NUCLEOTIDE SEQUENCE [LARGE SCALE GENOMIC DNA]</scope>
    <source>
        <strain evidence="1">UBA10378</strain>
    </source>
</reference>
<dbReference type="EMBL" id="DOGS01000212">
    <property type="protein sequence ID" value="HBQ49321.1"/>
    <property type="molecule type" value="Genomic_DNA"/>
</dbReference>
<dbReference type="Proteomes" id="UP000263957">
    <property type="component" value="Unassembled WGS sequence"/>
</dbReference>
<name>A0A356W6L4_9PROT</name>
<dbReference type="AlphaFoldDB" id="A0A356W6L4"/>
<protein>
    <submittedName>
        <fullName evidence="1">Peptide ABC transporter permease</fullName>
    </submittedName>
</protein>
<dbReference type="Pfam" id="PF07277">
    <property type="entry name" value="SapC"/>
    <property type="match status" value="1"/>
</dbReference>
<proteinExistence type="predicted"/>
<gene>
    <name evidence="1" type="ORF">DD728_10645</name>
</gene>
<organism evidence="1 2">
    <name type="scientific">Hyphomonas atlantica</name>
    <dbReference type="NCBI Taxonomy" id="1280948"/>
    <lineage>
        <taxon>Bacteria</taxon>
        <taxon>Pseudomonadati</taxon>
        <taxon>Pseudomonadota</taxon>
        <taxon>Alphaproteobacteria</taxon>
        <taxon>Hyphomonadales</taxon>
        <taxon>Hyphomonadaceae</taxon>
        <taxon>Hyphomonas</taxon>
    </lineage>
</organism>
<evidence type="ECO:0000313" key="1">
    <source>
        <dbReference type="EMBL" id="HBQ49321.1"/>
    </source>
</evidence>